<dbReference type="Proteomes" id="UP001174909">
    <property type="component" value="Unassembled WGS sequence"/>
</dbReference>
<comment type="caution">
    <text evidence="3">The sequence shown here is derived from an EMBL/GenBank/DDBJ whole genome shotgun (WGS) entry which is preliminary data.</text>
</comment>
<organism evidence="3 4">
    <name type="scientific">Geodia barretti</name>
    <name type="common">Barrett's horny sponge</name>
    <dbReference type="NCBI Taxonomy" id="519541"/>
    <lineage>
        <taxon>Eukaryota</taxon>
        <taxon>Metazoa</taxon>
        <taxon>Porifera</taxon>
        <taxon>Demospongiae</taxon>
        <taxon>Heteroscleromorpha</taxon>
        <taxon>Tetractinellida</taxon>
        <taxon>Astrophorina</taxon>
        <taxon>Geodiidae</taxon>
        <taxon>Geodia</taxon>
    </lineage>
</organism>
<sequence>SGNSSTWLTLALSSLSLCGHYPLLSVDGTCGELGTHVRQRELKSNYHNFVREHRSLQERRTADQSDGREARETKETRQSFQNKDTQQCQNPGEGRQFVYYMSTS</sequence>
<keyword evidence="4" id="KW-1185">Reference proteome</keyword>
<evidence type="ECO:0000256" key="1">
    <source>
        <dbReference type="SAM" id="MobiDB-lite"/>
    </source>
</evidence>
<evidence type="ECO:0000313" key="3">
    <source>
        <dbReference type="EMBL" id="CAI8027522.1"/>
    </source>
</evidence>
<proteinExistence type="predicted"/>
<reference evidence="3" key="1">
    <citation type="submission" date="2023-03" db="EMBL/GenBank/DDBJ databases">
        <authorList>
            <person name="Steffen K."/>
            <person name="Cardenas P."/>
        </authorList>
    </citation>
    <scope>NUCLEOTIDE SEQUENCE</scope>
</reference>
<dbReference type="EMBL" id="CASHTH010002284">
    <property type="protein sequence ID" value="CAI8027522.1"/>
    <property type="molecule type" value="Genomic_DNA"/>
</dbReference>
<evidence type="ECO:0000313" key="4">
    <source>
        <dbReference type="Proteomes" id="UP001174909"/>
    </source>
</evidence>
<feature type="chain" id="PRO_5041293083" evidence="2">
    <location>
        <begin position="21"/>
        <end position="104"/>
    </location>
</feature>
<feature type="compositionally biased region" description="Polar residues" evidence="1">
    <location>
        <begin position="78"/>
        <end position="90"/>
    </location>
</feature>
<name>A0AA35WUY9_GEOBA</name>
<dbReference type="AlphaFoldDB" id="A0AA35WUY9"/>
<feature type="non-terminal residue" evidence="3">
    <location>
        <position position="104"/>
    </location>
</feature>
<protein>
    <submittedName>
        <fullName evidence="3">Uncharacterized protein</fullName>
    </submittedName>
</protein>
<feature type="region of interest" description="Disordered" evidence="1">
    <location>
        <begin position="51"/>
        <end position="94"/>
    </location>
</feature>
<feature type="signal peptide" evidence="2">
    <location>
        <begin position="1"/>
        <end position="20"/>
    </location>
</feature>
<accession>A0AA35WUY9</accession>
<keyword evidence="2" id="KW-0732">Signal</keyword>
<gene>
    <name evidence="3" type="ORF">GBAR_LOCUS15734</name>
</gene>
<evidence type="ECO:0000256" key="2">
    <source>
        <dbReference type="SAM" id="SignalP"/>
    </source>
</evidence>
<feature type="compositionally biased region" description="Basic and acidic residues" evidence="1">
    <location>
        <begin position="51"/>
        <end position="77"/>
    </location>
</feature>